<organism evidence="4 5">
    <name type="scientific">Polarella glacialis</name>
    <name type="common">Dinoflagellate</name>
    <dbReference type="NCBI Taxonomy" id="89957"/>
    <lineage>
        <taxon>Eukaryota</taxon>
        <taxon>Sar</taxon>
        <taxon>Alveolata</taxon>
        <taxon>Dinophyceae</taxon>
        <taxon>Suessiales</taxon>
        <taxon>Suessiaceae</taxon>
        <taxon>Polarella</taxon>
    </lineage>
</organism>
<dbReference type="AlphaFoldDB" id="A0A813GE33"/>
<dbReference type="OrthoDB" id="447148at2759"/>
<dbReference type="InterPro" id="IPR020846">
    <property type="entry name" value="MFS_dom"/>
</dbReference>
<dbReference type="GO" id="GO:0022857">
    <property type="term" value="F:transmembrane transporter activity"/>
    <property type="evidence" value="ECO:0007669"/>
    <property type="project" value="InterPro"/>
</dbReference>
<accession>A0A813GE33</accession>
<evidence type="ECO:0000259" key="3">
    <source>
        <dbReference type="PROSITE" id="PS50850"/>
    </source>
</evidence>
<dbReference type="PANTHER" id="PTHR23528:SF1">
    <property type="entry name" value="MAJOR FACILITATOR SUPERFAMILY (MFS) PROFILE DOMAIN-CONTAINING PROTEIN"/>
    <property type="match status" value="1"/>
</dbReference>
<name>A0A813GE33_POLGL</name>
<feature type="transmembrane region" description="Helical" evidence="2">
    <location>
        <begin position="176"/>
        <end position="201"/>
    </location>
</feature>
<protein>
    <recommendedName>
        <fullName evidence="3">Major facilitator superfamily (MFS) profile domain-containing protein</fullName>
    </recommendedName>
</protein>
<dbReference type="InterPro" id="IPR011701">
    <property type="entry name" value="MFS"/>
</dbReference>
<dbReference type="SUPFAM" id="SSF103473">
    <property type="entry name" value="MFS general substrate transporter"/>
    <property type="match status" value="1"/>
</dbReference>
<feature type="transmembrane region" description="Helical" evidence="2">
    <location>
        <begin position="78"/>
        <end position="96"/>
    </location>
</feature>
<proteinExistence type="predicted"/>
<dbReference type="PANTHER" id="PTHR23528">
    <property type="match status" value="1"/>
</dbReference>
<keyword evidence="2" id="KW-0472">Membrane</keyword>
<keyword evidence="5" id="KW-1185">Reference proteome</keyword>
<evidence type="ECO:0000313" key="4">
    <source>
        <dbReference type="EMBL" id="CAE8623296.1"/>
    </source>
</evidence>
<keyword evidence="2" id="KW-1133">Transmembrane helix</keyword>
<feature type="transmembrane region" description="Helical" evidence="2">
    <location>
        <begin position="135"/>
        <end position="155"/>
    </location>
</feature>
<dbReference type="GO" id="GO:0016020">
    <property type="term" value="C:membrane"/>
    <property type="evidence" value="ECO:0007669"/>
    <property type="project" value="UniProtKB-SubCell"/>
</dbReference>
<feature type="transmembrane region" description="Helical" evidence="2">
    <location>
        <begin position="221"/>
        <end position="244"/>
    </location>
</feature>
<evidence type="ECO:0000256" key="1">
    <source>
        <dbReference type="ARBA" id="ARBA00004141"/>
    </source>
</evidence>
<feature type="domain" description="Major facilitator superfamily (MFS) profile" evidence="3">
    <location>
        <begin position="1"/>
        <end position="256"/>
    </location>
</feature>
<evidence type="ECO:0000313" key="5">
    <source>
        <dbReference type="Proteomes" id="UP000654075"/>
    </source>
</evidence>
<keyword evidence="2" id="KW-0812">Transmembrane</keyword>
<reference evidence="4" key="1">
    <citation type="submission" date="2021-02" db="EMBL/GenBank/DDBJ databases">
        <authorList>
            <person name="Dougan E. K."/>
            <person name="Rhodes N."/>
            <person name="Thang M."/>
            <person name="Chan C."/>
        </authorList>
    </citation>
    <scope>NUCLEOTIDE SEQUENCE</scope>
</reference>
<dbReference type="Proteomes" id="UP000654075">
    <property type="component" value="Unassembled WGS sequence"/>
</dbReference>
<dbReference type="InterPro" id="IPR036259">
    <property type="entry name" value="MFS_trans_sf"/>
</dbReference>
<comment type="caution">
    <text evidence="4">The sequence shown here is derived from an EMBL/GenBank/DDBJ whole genome shotgun (WGS) entry which is preliminary data.</text>
</comment>
<feature type="transmembrane region" description="Helical" evidence="2">
    <location>
        <begin position="108"/>
        <end position="129"/>
    </location>
</feature>
<dbReference type="Gene3D" id="1.20.1250.20">
    <property type="entry name" value="MFS general substrate transporter like domains"/>
    <property type="match status" value="1"/>
</dbReference>
<dbReference type="Pfam" id="PF07690">
    <property type="entry name" value="MFS_1"/>
    <property type="match status" value="1"/>
</dbReference>
<gene>
    <name evidence="4" type="ORF">PGLA1383_LOCUS40589</name>
</gene>
<comment type="subcellular location">
    <subcellularLocation>
        <location evidence="1">Membrane</location>
        <topology evidence="1">Multi-pass membrane protein</topology>
    </subcellularLocation>
</comment>
<dbReference type="PROSITE" id="PS50850">
    <property type="entry name" value="MFS"/>
    <property type="match status" value="1"/>
</dbReference>
<evidence type="ECO:0000256" key="2">
    <source>
        <dbReference type="SAM" id="Phobius"/>
    </source>
</evidence>
<dbReference type="EMBL" id="CAJNNV010028147">
    <property type="protein sequence ID" value="CAE8623296.1"/>
    <property type="molecule type" value="Genomic_DNA"/>
</dbReference>
<sequence length="256" mass="27833">MEVGFDTHVDVIKQRNFQEMDYPIDRQVISHQVRVTGNLCDISPYGYYTVSLQKLVPDKPKSNAQDDSSGADELRTKLATLIVTAQLVGALVTLPAGRASNAFGRKPVLYVACCMMAFTFLLWIMAPTLSPEHRWPMVLFAGVSYGVGSGSYLSVDYALAMDCLPKGKSYAEAFGLWGVAGFFGSTVGPMIGGFILASTQIDIVADTLSWDCLRPTKEGHYGYIGYALDMFVLGVVMNSVVIWATSRIQATAAQAQ</sequence>